<dbReference type="Proteomes" id="UP000199271">
    <property type="component" value="Unassembled WGS sequence"/>
</dbReference>
<dbReference type="GeneID" id="34302081"/>
<dbReference type="AlphaFoldDB" id="A0A9Q3SXQ8"/>
<evidence type="ECO:0000313" key="4">
    <source>
        <dbReference type="Proteomes" id="UP000752647"/>
    </source>
</evidence>
<dbReference type="Gene3D" id="1.10.287.760">
    <property type="entry name" value="YqgQ-like"/>
    <property type="match status" value="1"/>
</dbReference>
<reference evidence="2" key="2">
    <citation type="submission" date="2021-05" db="EMBL/GenBank/DDBJ databases">
        <title>Pangenome of Leuconostoc gelidum warrants species status for Leuconostoc gelidum subsp. gasicomitatum.</title>
        <authorList>
            <person name="Johansson P."/>
            <person name="Sade E."/>
            <person name="Hultman J."/>
            <person name="Auvinen P."/>
            <person name="Bjorkroth J."/>
        </authorList>
    </citation>
    <scope>NUCLEOTIDE SEQUENCE</scope>
    <source>
        <strain evidence="2">A.21.4</strain>
    </source>
</reference>
<name>A0A9Q3SXQ8_9LACO</name>
<dbReference type="Pfam" id="PF06014">
    <property type="entry name" value="YqgQ-like"/>
    <property type="match status" value="1"/>
</dbReference>
<dbReference type="InterPro" id="IPR023164">
    <property type="entry name" value="YqgQ-like_sf"/>
</dbReference>
<gene>
    <name evidence="1" type="ORF">C122C_0357</name>
    <name evidence="2" type="ORF">KIJ12_02180</name>
</gene>
<dbReference type="EMBL" id="JAHBFI010000005">
    <property type="protein sequence ID" value="MBZ5961974.1"/>
    <property type="molecule type" value="Genomic_DNA"/>
</dbReference>
<reference evidence="1 3" key="1">
    <citation type="submission" date="2015-12" db="EMBL/GenBank/DDBJ databases">
        <authorList>
            <person name="Andreevskaya M."/>
        </authorList>
    </citation>
    <scope>NUCLEOTIDE SEQUENCE [LARGE SCALE GENOMIC DNA]</scope>
    <source>
        <strain evidence="1 3">C122c</strain>
    </source>
</reference>
<dbReference type="EMBL" id="FBSY01000006">
    <property type="protein sequence ID" value="CUW08643.1"/>
    <property type="molecule type" value="Genomic_DNA"/>
</dbReference>
<dbReference type="OMA" id="HVGKRLW"/>
<dbReference type="RefSeq" id="WP_013231454.1">
    <property type="nucleotide sequence ID" value="NZ_BPKT01000001.1"/>
</dbReference>
<accession>A0A9Q3SXQ8</accession>
<evidence type="ECO:0000313" key="2">
    <source>
        <dbReference type="EMBL" id="MBZ5961974.1"/>
    </source>
</evidence>
<dbReference type="Proteomes" id="UP000752647">
    <property type="component" value="Unassembled WGS sequence"/>
</dbReference>
<evidence type="ECO:0000313" key="1">
    <source>
        <dbReference type="EMBL" id="CUW08643.1"/>
    </source>
</evidence>
<evidence type="ECO:0000313" key="3">
    <source>
        <dbReference type="Proteomes" id="UP000199271"/>
    </source>
</evidence>
<proteinExistence type="predicted"/>
<dbReference type="InterPro" id="IPR009256">
    <property type="entry name" value="YqgQ-like"/>
</dbReference>
<comment type="caution">
    <text evidence="2">The sequence shown here is derived from an EMBL/GenBank/DDBJ whole genome shotgun (WGS) entry which is preliminary data.</text>
</comment>
<organism evidence="2 4">
    <name type="scientific">Leuconostoc gasicomitatum</name>
    <dbReference type="NCBI Taxonomy" id="115778"/>
    <lineage>
        <taxon>Bacteria</taxon>
        <taxon>Bacillati</taxon>
        <taxon>Bacillota</taxon>
        <taxon>Bacilli</taxon>
        <taxon>Lactobacillales</taxon>
        <taxon>Lactobacillaceae</taxon>
        <taxon>Leuconostoc</taxon>
        <taxon>Leuconostoc gelidum group</taxon>
    </lineage>
</organism>
<keyword evidence="3" id="KW-1185">Reference proteome</keyword>
<sequence>MKNFYDILTYLKTFGVYIHVGKRLWDIEIAALEVDNLKKADVIDNKKYATMKLILAHEHRLEEENPSD</sequence>
<protein>
    <submittedName>
        <fullName evidence="2">YqgQ family protein</fullName>
    </submittedName>
</protein>
<dbReference type="SUPFAM" id="SSF158379">
    <property type="entry name" value="YqgQ-like"/>
    <property type="match status" value="1"/>
</dbReference>